<dbReference type="Pfam" id="PF01531">
    <property type="entry name" value="Glyco_transf_11"/>
    <property type="match status" value="1"/>
</dbReference>
<proteinExistence type="predicted"/>
<evidence type="ECO:0000313" key="4">
    <source>
        <dbReference type="Proteomes" id="UP001501476"/>
    </source>
</evidence>
<dbReference type="InterPro" id="IPR002516">
    <property type="entry name" value="Glyco_trans_11"/>
</dbReference>
<dbReference type="PANTHER" id="PTHR11927">
    <property type="entry name" value="GALACTOSIDE 2-L-FUCOSYLTRANSFERASE"/>
    <property type="match status" value="1"/>
</dbReference>
<dbReference type="RefSeq" id="WP_343749478.1">
    <property type="nucleotide sequence ID" value="NZ_BAAADG010000001.1"/>
</dbReference>
<keyword evidence="4" id="KW-1185">Reference proteome</keyword>
<dbReference type="Proteomes" id="UP001501476">
    <property type="component" value="Unassembled WGS sequence"/>
</dbReference>
<accession>A0ABP3CRB6</accession>
<evidence type="ECO:0000256" key="2">
    <source>
        <dbReference type="ARBA" id="ARBA00022679"/>
    </source>
</evidence>
<organism evidence="3 4">
    <name type="scientific">Methylophaga marina</name>
    <dbReference type="NCBI Taxonomy" id="45495"/>
    <lineage>
        <taxon>Bacteria</taxon>
        <taxon>Pseudomonadati</taxon>
        <taxon>Pseudomonadota</taxon>
        <taxon>Gammaproteobacteria</taxon>
        <taxon>Thiotrichales</taxon>
        <taxon>Piscirickettsiaceae</taxon>
        <taxon>Methylophaga</taxon>
    </lineage>
</organism>
<gene>
    <name evidence="3" type="ORF">GCM10008964_01300</name>
</gene>
<reference evidence="4" key="1">
    <citation type="journal article" date="2019" name="Int. J. Syst. Evol. Microbiol.">
        <title>The Global Catalogue of Microorganisms (GCM) 10K type strain sequencing project: providing services to taxonomists for standard genome sequencing and annotation.</title>
        <authorList>
            <consortium name="The Broad Institute Genomics Platform"/>
            <consortium name="The Broad Institute Genome Sequencing Center for Infectious Disease"/>
            <person name="Wu L."/>
            <person name="Ma J."/>
        </authorList>
    </citation>
    <scope>NUCLEOTIDE SEQUENCE [LARGE SCALE GENOMIC DNA]</scope>
    <source>
        <strain evidence="4">JCM 6886</strain>
    </source>
</reference>
<keyword evidence="2" id="KW-0808">Transferase</keyword>
<keyword evidence="1" id="KW-0328">Glycosyltransferase</keyword>
<dbReference type="EMBL" id="BAAADG010000001">
    <property type="protein sequence ID" value="GAA0213591.1"/>
    <property type="molecule type" value="Genomic_DNA"/>
</dbReference>
<dbReference type="PANTHER" id="PTHR11927:SF9">
    <property type="entry name" value="L-FUCOSYLTRANSFERASE"/>
    <property type="match status" value="1"/>
</dbReference>
<name>A0ABP3CRB6_9GAMM</name>
<protein>
    <submittedName>
        <fullName evidence="3">Alpha-1,2-fucosyltransferase</fullName>
    </submittedName>
</protein>
<dbReference type="CDD" id="cd11301">
    <property type="entry name" value="Fut1_Fut2_like"/>
    <property type="match status" value="1"/>
</dbReference>
<evidence type="ECO:0000256" key="1">
    <source>
        <dbReference type="ARBA" id="ARBA00022676"/>
    </source>
</evidence>
<sequence>MIFFISDGRLGNQAFQYAFLNSIAKSNEKIICVNMTQFFEHFDFKNENFSFLPESRLLSFFFRKMLSRVLTLLVKLKMISSAEQQTISGKPLPKVSFSKGVLPFTFVKLGFFQSELLLRKDKIDFVIKNKYYLVALKILNSLPQSNKVFVHIRRGDYLDETYNGQKGLALPKQYYLEAMTEIERSVANPFYVFLTDDPGYVEDVYGYISNKYISRESLGVDFAIMGLCDYGIVSNSSFSWWGSFFSKEKKLIIFPMYWYGWKTKCESHPTIQPSWAHLIEPKRPSDNY</sequence>
<comment type="caution">
    <text evidence="3">The sequence shown here is derived from an EMBL/GenBank/DDBJ whole genome shotgun (WGS) entry which is preliminary data.</text>
</comment>
<evidence type="ECO:0000313" key="3">
    <source>
        <dbReference type="EMBL" id="GAA0213591.1"/>
    </source>
</evidence>